<evidence type="ECO:0000256" key="3">
    <source>
        <dbReference type="ARBA" id="ARBA00022989"/>
    </source>
</evidence>
<comment type="subcellular location">
    <subcellularLocation>
        <location evidence="1">Membrane</location>
    </subcellularLocation>
</comment>
<evidence type="ECO:0000256" key="4">
    <source>
        <dbReference type="ARBA" id="ARBA00023136"/>
    </source>
</evidence>
<evidence type="ECO:0000256" key="2">
    <source>
        <dbReference type="ARBA" id="ARBA00022692"/>
    </source>
</evidence>
<name>A0A7I4YQM3_HAECO</name>
<dbReference type="InterPro" id="IPR019430">
    <property type="entry name" value="7TM_GPCR_serpentine_rcpt_Srx"/>
</dbReference>
<dbReference type="AlphaFoldDB" id="A0A7I4YQM3"/>
<feature type="transmembrane region" description="Helical" evidence="5">
    <location>
        <begin position="185"/>
        <end position="207"/>
    </location>
</feature>
<feature type="transmembrane region" description="Helical" evidence="5">
    <location>
        <begin position="84"/>
        <end position="108"/>
    </location>
</feature>
<evidence type="ECO:0000256" key="5">
    <source>
        <dbReference type="SAM" id="Phobius"/>
    </source>
</evidence>
<dbReference type="InterPro" id="IPR008075">
    <property type="entry name" value="LIMR"/>
</dbReference>
<sequence length="311" mass="36188">MDVVATFEIRLLASTLILIPAIIGLGLHFLLAFTLFRNWKTFHTVSFYVITVQTQWCDICALLLDLYVAFPLTLTGVQYMGDSIALYYGPLFFEGIAFNGLFLLSFFLSLNRFLLFIFPHMHNRLFTYWGTRIMSLILWILVFLFIGFSNYFGCRKQFSKDDFYFWYNCSTQVPGEFHYSDFMHIVSNVVPLTMIVMYVIVFLKIRYLATSHRVVSRESSRAKQEIRYLMQTVLISLLIVVEVVAFFTVPFLGITGYGQFYLNILLNLIIMSNNLVTPIVIFAFNPEIRRRLFTVVPNQKPITVAIVSRLF</sequence>
<dbReference type="PRINTS" id="PR01692">
    <property type="entry name" value="LIPOCALINIMR"/>
</dbReference>
<reference evidence="8" key="1">
    <citation type="submission" date="2020-12" db="UniProtKB">
        <authorList>
            <consortium name="WormBaseParasite"/>
        </authorList>
    </citation>
    <scope>IDENTIFICATION</scope>
    <source>
        <strain evidence="8">MHco3</strain>
    </source>
</reference>
<evidence type="ECO:0000259" key="6">
    <source>
        <dbReference type="PROSITE" id="PS50262"/>
    </source>
</evidence>
<dbReference type="InterPro" id="IPR017452">
    <property type="entry name" value="GPCR_Rhodpsn_7TM"/>
</dbReference>
<feature type="transmembrane region" description="Helical" evidence="5">
    <location>
        <begin position="129"/>
        <end position="152"/>
    </location>
</feature>
<dbReference type="PANTHER" id="PTHR22718:SF25">
    <property type="entry name" value="G-PROTEIN COUPLED RECEPTORS FAMILY 1 PROFILE DOMAIN-CONTAINING PROTEIN"/>
    <property type="match status" value="1"/>
</dbReference>
<keyword evidence="7" id="KW-1185">Reference proteome</keyword>
<keyword evidence="2 5" id="KW-0812">Transmembrane</keyword>
<keyword evidence="3 5" id="KW-1133">Transmembrane helix</keyword>
<feature type="transmembrane region" description="Helical" evidence="5">
    <location>
        <begin position="260"/>
        <end position="284"/>
    </location>
</feature>
<dbReference type="CDD" id="cd00637">
    <property type="entry name" value="7tm_classA_rhodopsin-like"/>
    <property type="match status" value="1"/>
</dbReference>
<dbReference type="GO" id="GO:0016020">
    <property type="term" value="C:membrane"/>
    <property type="evidence" value="ECO:0007669"/>
    <property type="project" value="UniProtKB-SubCell"/>
</dbReference>
<dbReference type="PANTHER" id="PTHR22718">
    <property type="entry name" value="SERPENTINE RECEPTOR, CLASS X"/>
    <property type="match status" value="1"/>
</dbReference>
<evidence type="ECO:0000313" key="7">
    <source>
        <dbReference type="Proteomes" id="UP000025227"/>
    </source>
</evidence>
<proteinExistence type="predicted"/>
<dbReference type="PROSITE" id="PS50262">
    <property type="entry name" value="G_PROTEIN_RECEP_F1_2"/>
    <property type="match status" value="1"/>
</dbReference>
<evidence type="ECO:0000313" key="8">
    <source>
        <dbReference type="WBParaSite" id="HCON_00124435-00001"/>
    </source>
</evidence>
<dbReference type="Gene3D" id="1.20.1070.10">
    <property type="entry name" value="Rhodopsin 7-helix transmembrane proteins"/>
    <property type="match status" value="1"/>
</dbReference>
<dbReference type="Proteomes" id="UP000025227">
    <property type="component" value="Unplaced"/>
</dbReference>
<dbReference type="OrthoDB" id="5868068at2759"/>
<dbReference type="SUPFAM" id="SSF81321">
    <property type="entry name" value="Family A G protein-coupled receptor-like"/>
    <property type="match status" value="1"/>
</dbReference>
<feature type="domain" description="G-protein coupled receptors family 1 profile" evidence="6">
    <location>
        <begin position="27"/>
        <end position="281"/>
    </location>
</feature>
<dbReference type="Pfam" id="PF10328">
    <property type="entry name" value="7TM_GPCR_Srx"/>
    <property type="match status" value="1"/>
</dbReference>
<dbReference type="WBParaSite" id="HCON_00124435-00001">
    <property type="protein sequence ID" value="HCON_00124435-00001"/>
    <property type="gene ID" value="HCON_00124435"/>
</dbReference>
<keyword evidence="4 5" id="KW-0472">Membrane</keyword>
<evidence type="ECO:0000256" key="1">
    <source>
        <dbReference type="ARBA" id="ARBA00004370"/>
    </source>
</evidence>
<feature type="transmembrane region" description="Helical" evidence="5">
    <location>
        <begin position="12"/>
        <end position="33"/>
    </location>
</feature>
<organism evidence="7 8">
    <name type="scientific">Haemonchus contortus</name>
    <name type="common">Barber pole worm</name>
    <dbReference type="NCBI Taxonomy" id="6289"/>
    <lineage>
        <taxon>Eukaryota</taxon>
        <taxon>Metazoa</taxon>
        <taxon>Ecdysozoa</taxon>
        <taxon>Nematoda</taxon>
        <taxon>Chromadorea</taxon>
        <taxon>Rhabditida</taxon>
        <taxon>Rhabditina</taxon>
        <taxon>Rhabditomorpha</taxon>
        <taxon>Strongyloidea</taxon>
        <taxon>Trichostrongylidae</taxon>
        <taxon>Haemonchus</taxon>
    </lineage>
</organism>
<protein>
    <submittedName>
        <fullName evidence="8">G_PROTEIN_RECEP_F1_2 domain-containing protein</fullName>
    </submittedName>
</protein>
<feature type="transmembrane region" description="Helical" evidence="5">
    <location>
        <begin position="228"/>
        <end position="254"/>
    </location>
</feature>
<dbReference type="OMA" id="MIVMYVI"/>
<accession>A0A7I4YQM3</accession>